<dbReference type="EMBL" id="REGN01001450">
    <property type="protein sequence ID" value="RNA34590.1"/>
    <property type="molecule type" value="Genomic_DNA"/>
</dbReference>
<name>A0A3M7SGB3_BRAPC</name>
<evidence type="ECO:0008006" key="3">
    <source>
        <dbReference type="Google" id="ProtNLM"/>
    </source>
</evidence>
<proteinExistence type="predicted"/>
<accession>A0A3M7SGB3</accession>
<gene>
    <name evidence="1" type="ORF">BpHYR1_025672</name>
</gene>
<sequence length="75" mass="8621">MVLGINQVKWTKNPIRCNSIASSGPAKGIRGHKRRVSGWNKLPKEVINCKINFPFLPLNKNKTKDLIYKFLNRET</sequence>
<evidence type="ECO:0000313" key="1">
    <source>
        <dbReference type="EMBL" id="RNA34590.1"/>
    </source>
</evidence>
<dbReference type="AlphaFoldDB" id="A0A3M7SGB3"/>
<dbReference type="Proteomes" id="UP000276133">
    <property type="component" value="Unassembled WGS sequence"/>
</dbReference>
<keyword evidence="2" id="KW-1185">Reference proteome</keyword>
<evidence type="ECO:0000313" key="2">
    <source>
        <dbReference type="Proteomes" id="UP000276133"/>
    </source>
</evidence>
<organism evidence="1 2">
    <name type="scientific">Brachionus plicatilis</name>
    <name type="common">Marine rotifer</name>
    <name type="synonym">Brachionus muelleri</name>
    <dbReference type="NCBI Taxonomy" id="10195"/>
    <lineage>
        <taxon>Eukaryota</taxon>
        <taxon>Metazoa</taxon>
        <taxon>Spiralia</taxon>
        <taxon>Gnathifera</taxon>
        <taxon>Rotifera</taxon>
        <taxon>Eurotatoria</taxon>
        <taxon>Monogononta</taxon>
        <taxon>Pseudotrocha</taxon>
        <taxon>Ploima</taxon>
        <taxon>Brachionidae</taxon>
        <taxon>Brachionus</taxon>
    </lineage>
</organism>
<reference evidence="1 2" key="1">
    <citation type="journal article" date="2018" name="Sci. Rep.">
        <title>Genomic signatures of local adaptation to the degree of environmental predictability in rotifers.</title>
        <authorList>
            <person name="Franch-Gras L."/>
            <person name="Hahn C."/>
            <person name="Garcia-Roger E.M."/>
            <person name="Carmona M.J."/>
            <person name="Serra M."/>
            <person name="Gomez A."/>
        </authorList>
    </citation>
    <scope>NUCLEOTIDE SEQUENCE [LARGE SCALE GENOMIC DNA]</scope>
    <source>
        <strain evidence="1">HYR1</strain>
    </source>
</reference>
<protein>
    <recommendedName>
        <fullName evidence="3">RNA-directed DNA polymerase from mobile element jockey-like</fullName>
    </recommendedName>
</protein>
<comment type="caution">
    <text evidence="1">The sequence shown here is derived from an EMBL/GenBank/DDBJ whole genome shotgun (WGS) entry which is preliminary data.</text>
</comment>